<evidence type="ECO:0000313" key="3">
    <source>
        <dbReference type="EMBL" id="CAB4044245.1"/>
    </source>
</evidence>
<evidence type="ECO:0000256" key="1">
    <source>
        <dbReference type="SAM" id="MobiDB-lite"/>
    </source>
</evidence>
<keyword evidence="2" id="KW-0472">Membrane</keyword>
<proteinExistence type="predicted"/>
<dbReference type="Gene3D" id="2.60.40.10">
    <property type="entry name" value="Immunoglobulins"/>
    <property type="match status" value="1"/>
</dbReference>
<dbReference type="EMBL" id="CACRXK020034359">
    <property type="protein sequence ID" value="CAB4044245.1"/>
    <property type="molecule type" value="Genomic_DNA"/>
</dbReference>
<dbReference type="Proteomes" id="UP001152795">
    <property type="component" value="Unassembled WGS sequence"/>
</dbReference>
<dbReference type="InterPro" id="IPR013783">
    <property type="entry name" value="Ig-like_fold"/>
</dbReference>
<reference evidence="3" key="1">
    <citation type="submission" date="2020-04" db="EMBL/GenBank/DDBJ databases">
        <authorList>
            <person name="Alioto T."/>
            <person name="Alioto T."/>
            <person name="Gomez Garrido J."/>
        </authorList>
    </citation>
    <scope>NUCLEOTIDE SEQUENCE</scope>
    <source>
        <strain evidence="3">A484AB</strain>
    </source>
</reference>
<protein>
    <submittedName>
        <fullName evidence="3">Uncharacterized protein</fullName>
    </submittedName>
</protein>
<dbReference type="AlphaFoldDB" id="A0A7D9MBW0"/>
<feature type="region of interest" description="Disordered" evidence="1">
    <location>
        <begin position="206"/>
        <end position="287"/>
    </location>
</feature>
<comment type="caution">
    <text evidence="3">The sequence shown here is derived from an EMBL/GenBank/DDBJ whole genome shotgun (WGS) entry which is preliminary data.</text>
</comment>
<feature type="compositionally biased region" description="Polar residues" evidence="1">
    <location>
        <begin position="206"/>
        <end position="256"/>
    </location>
</feature>
<keyword evidence="2" id="KW-0812">Transmembrane</keyword>
<feature type="compositionally biased region" description="Polar residues" evidence="1">
    <location>
        <begin position="277"/>
        <end position="287"/>
    </location>
</feature>
<gene>
    <name evidence="3" type="ORF">PACLA_8A005604</name>
</gene>
<sequence length="412" mass="45615">MKHKSANLGEKVTLHPAVPNANNESHIWLLNNCRIGQIQPGQEPVVYDPNYQLMDNGDLKISKMTKQLEGEYERVGDPPIYLRAKDAIVTDVSSTYKAEKIIDVGIQNKWNITCHCDTKCDGNCEAKIDKMTLCFKKPDDDQCTNLANATIVSKPETCEATVTYIQTVQTSRNTDLKYFVKFPQIHVSDFRPGSSREVDSQTFLLSQAPSTEENPTPKSNTVSTITRNPGQKNAEQSLKPTNTLSMTSGVESKYTQPPSISTNNQPTPPPSTKESTHPITNPPAKSNIVSTINLNPGQKTTEHQPSTKINQPTHRKFSCEQTHGDCRTPVIVSIFAAGVVIGIAIAIGSFFIWWYCRRYSSANLNTPCQALQLHAPSTQDLNANAGNVNRLYVLSSENPDARDNAEHTETRE</sequence>
<organism evidence="3 4">
    <name type="scientific">Paramuricea clavata</name>
    <name type="common">Red gorgonian</name>
    <name type="synonym">Violescent sea-whip</name>
    <dbReference type="NCBI Taxonomy" id="317549"/>
    <lineage>
        <taxon>Eukaryota</taxon>
        <taxon>Metazoa</taxon>
        <taxon>Cnidaria</taxon>
        <taxon>Anthozoa</taxon>
        <taxon>Octocorallia</taxon>
        <taxon>Malacalcyonacea</taxon>
        <taxon>Plexauridae</taxon>
        <taxon>Paramuricea</taxon>
    </lineage>
</organism>
<evidence type="ECO:0000256" key="2">
    <source>
        <dbReference type="SAM" id="Phobius"/>
    </source>
</evidence>
<accession>A0A7D9MBW0</accession>
<name>A0A7D9MBW0_PARCT</name>
<feature type="transmembrane region" description="Helical" evidence="2">
    <location>
        <begin position="330"/>
        <end position="355"/>
    </location>
</feature>
<keyword evidence="4" id="KW-1185">Reference proteome</keyword>
<keyword evidence="2" id="KW-1133">Transmembrane helix</keyword>
<evidence type="ECO:0000313" key="4">
    <source>
        <dbReference type="Proteomes" id="UP001152795"/>
    </source>
</evidence>